<dbReference type="InterPro" id="IPR011600">
    <property type="entry name" value="Pept_C14_caspase"/>
</dbReference>
<keyword evidence="2" id="KW-0378">Hydrolase</keyword>
<reference evidence="7 8" key="1">
    <citation type="journal article" date="2019" name="Int. J. Syst. Evol. Microbiol.">
        <title>The Global Catalogue of Microorganisms (GCM) 10K type strain sequencing project: providing services to taxonomists for standard genome sequencing and annotation.</title>
        <authorList>
            <consortium name="The Broad Institute Genomics Platform"/>
            <consortium name="The Broad Institute Genome Sequencing Center for Infectious Disease"/>
            <person name="Wu L."/>
            <person name="Ma J."/>
        </authorList>
    </citation>
    <scope>NUCLEOTIDE SEQUENCE [LARGE SCALE GENOMIC DNA]</scope>
    <source>
        <strain evidence="7 8">JCM 15933</strain>
    </source>
</reference>
<dbReference type="PROSITE" id="PS51192">
    <property type="entry name" value="HELICASE_ATP_BIND_1"/>
    <property type="match status" value="1"/>
</dbReference>
<dbReference type="Gene3D" id="1.10.3380.20">
    <property type="match status" value="1"/>
</dbReference>
<evidence type="ECO:0000259" key="6">
    <source>
        <dbReference type="PROSITE" id="PS51194"/>
    </source>
</evidence>
<dbReference type="InterPro" id="IPR001650">
    <property type="entry name" value="Helicase_C-like"/>
</dbReference>
<dbReference type="EMBL" id="BAAAQD010000037">
    <property type="protein sequence ID" value="GAA1566118.1"/>
    <property type="molecule type" value="Genomic_DNA"/>
</dbReference>
<proteinExistence type="predicted"/>
<dbReference type="Gene3D" id="3.40.50.300">
    <property type="entry name" value="P-loop containing nucleotide triphosphate hydrolases"/>
    <property type="match status" value="2"/>
</dbReference>
<evidence type="ECO:0000256" key="1">
    <source>
        <dbReference type="ARBA" id="ARBA00022741"/>
    </source>
</evidence>
<evidence type="ECO:0000256" key="4">
    <source>
        <dbReference type="ARBA" id="ARBA00022840"/>
    </source>
</evidence>
<evidence type="ECO:0000313" key="8">
    <source>
        <dbReference type="Proteomes" id="UP001501470"/>
    </source>
</evidence>
<dbReference type="SUPFAM" id="SSF52540">
    <property type="entry name" value="P-loop containing nucleoside triphosphate hydrolases"/>
    <property type="match status" value="1"/>
</dbReference>
<dbReference type="Pfam" id="PF00271">
    <property type="entry name" value="Helicase_C"/>
    <property type="match status" value="1"/>
</dbReference>
<dbReference type="Gene3D" id="3.40.50.1460">
    <property type="match status" value="1"/>
</dbReference>
<dbReference type="InterPro" id="IPR011545">
    <property type="entry name" value="DEAD/DEAH_box_helicase_dom"/>
</dbReference>
<dbReference type="InterPro" id="IPR014001">
    <property type="entry name" value="Helicase_ATP-bd"/>
</dbReference>
<dbReference type="Proteomes" id="UP001501470">
    <property type="component" value="Unassembled WGS sequence"/>
</dbReference>
<evidence type="ECO:0000313" key="7">
    <source>
        <dbReference type="EMBL" id="GAA1566118.1"/>
    </source>
</evidence>
<sequence>MPGNPAATSARQFHGLFVGINRYRSKSVRRLASAARDAKALHAVFSDNLGDTNTTLLVDRHATRDALVAALVQLQTRSTPEDVVVISFSGHGSTTHELVTHDADPDNLPSTSLPLEQFTDLVSAIPARQLVVILDCCFAGGAGAKVLNATLVPRGGVTGLPESTDARLERMAGTGRLILAAATGEQEAWEDPHLGHGLLTYHLLRALLGAGAGDGGQVRLYDLLAFVTREVKAKASGTVAAEQDPSLRGQMDGELRWPVFTDTGPLYSAQFPSSVLAPVTRDLASLRGHGIPQVVLDAWAARIDELNDLQVDTINQGRLLAGANVLVTAPTSSGKTMIGELAAVRAARLGGRSVFLLPTRALVNEQYARFSRTYGPAGLQTIRATGETADDVPALLQGQFDLAVLTYEKFAGLALGNPHLLKLISVVVIDEVQTIVDPNRGAYLEFLLTVLKARRPEGVAPQVVALSAVLGDLGGLDSWLDANVIARTERPVPLLEGVLGPDGIYRHVDADGEEASEQLITPTGWTQRNQDLIIPLVRKLVGEGQQVIIFRSTRGLTRGCARYLAQSLGLPEAKAALDTLAGADLSAVLADLRQCLAGGVAFHISDLARDEKIAIEDQFRDKDSGIRVLVCTTTLAQGVNLPAETVIIVELDHPTGPTQTAPYSVAEYKNIAGRAGRLGLTDGGRAVLIAGGGIDGDRRWRDYVLGTPEDLRSQLLDPQQDAATLLLRVVAVASRREGVTGLSEADVIAYLSNSFAAHQQRLAGAPEPLPAATVSAVLSDLVGAGLLSSDPSGIELTELGTYVSQSGLRVSSAARVARALRAVHPGALNRVTIIAAAQLTDEAATARPPVNARGWQKEQATYIGELQRHGLASPVLAALPGQERKTAAERAKRAVACMWWMAGVPIGRIEQQLMVHMPSKDAAGAARASADRTQSVVGTVIDIARCLHPDAHLDDLARLLPVQLEFGIPPELVPLAERAGAALDRTAYLRLASRSLTDPVAVLDADDDVLLGCLNGSTSKLKALRRAARAARDGDDSTDFADLLPASTD</sequence>
<dbReference type="Pfam" id="PF00656">
    <property type="entry name" value="Peptidase_C14"/>
    <property type="match status" value="1"/>
</dbReference>
<evidence type="ECO:0000256" key="3">
    <source>
        <dbReference type="ARBA" id="ARBA00022806"/>
    </source>
</evidence>
<feature type="domain" description="Helicase C-terminal" evidence="6">
    <location>
        <begin position="532"/>
        <end position="727"/>
    </location>
</feature>
<keyword evidence="4" id="KW-0067">ATP-binding</keyword>
<gene>
    <name evidence="7" type="ORF">GCM10009827_104750</name>
</gene>
<dbReference type="InterPro" id="IPR050474">
    <property type="entry name" value="Hel308_SKI2-like"/>
</dbReference>
<dbReference type="InterPro" id="IPR027417">
    <property type="entry name" value="P-loop_NTPase"/>
</dbReference>
<dbReference type="SMART" id="SM00490">
    <property type="entry name" value="HELICc"/>
    <property type="match status" value="1"/>
</dbReference>
<dbReference type="PROSITE" id="PS51194">
    <property type="entry name" value="HELICASE_CTER"/>
    <property type="match status" value="1"/>
</dbReference>
<evidence type="ECO:0000256" key="2">
    <source>
        <dbReference type="ARBA" id="ARBA00022801"/>
    </source>
</evidence>
<accession>A0ABN2CZ97</accession>
<name>A0ABN2CZ97_9ACTN</name>
<dbReference type="SUPFAM" id="SSF158702">
    <property type="entry name" value="Sec63 N-terminal domain-like"/>
    <property type="match status" value="1"/>
</dbReference>
<feature type="domain" description="Helicase ATP-binding" evidence="5">
    <location>
        <begin position="316"/>
        <end position="488"/>
    </location>
</feature>
<keyword evidence="1" id="KW-0547">Nucleotide-binding</keyword>
<dbReference type="PANTHER" id="PTHR47961">
    <property type="entry name" value="DNA POLYMERASE THETA, PUTATIVE (AFU_ORTHOLOGUE AFUA_1G05260)-RELATED"/>
    <property type="match status" value="1"/>
</dbReference>
<keyword evidence="3" id="KW-0347">Helicase</keyword>
<dbReference type="SMART" id="SM00487">
    <property type="entry name" value="DEXDc"/>
    <property type="match status" value="1"/>
</dbReference>
<dbReference type="Pfam" id="PF00270">
    <property type="entry name" value="DEAD"/>
    <property type="match status" value="1"/>
</dbReference>
<evidence type="ECO:0000259" key="5">
    <source>
        <dbReference type="PROSITE" id="PS51192"/>
    </source>
</evidence>
<dbReference type="PANTHER" id="PTHR47961:SF10">
    <property type="entry name" value="ATP-DEPENDENT DNA HELICASE HEL308"/>
    <property type="match status" value="1"/>
</dbReference>
<dbReference type="RefSeq" id="WP_344513153.1">
    <property type="nucleotide sequence ID" value="NZ_BAAAQD010000037.1"/>
</dbReference>
<keyword evidence="8" id="KW-1185">Reference proteome</keyword>
<comment type="caution">
    <text evidence="7">The sequence shown here is derived from an EMBL/GenBank/DDBJ whole genome shotgun (WGS) entry which is preliminary data.</text>
</comment>
<organism evidence="7 8">
    <name type="scientific">Dactylosporangium maewongense</name>
    <dbReference type="NCBI Taxonomy" id="634393"/>
    <lineage>
        <taxon>Bacteria</taxon>
        <taxon>Bacillati</taxon>
        <taxon>Actinomycetota</taxon>
        <taxon>Actinomycetes</taxon>
        <taxon>Micromonosporales</taxon>
        <taxon>Micromonosporaceae</taxon>
        <taxon>Dactylosporangium</taxon>
    </lineage>
</organism>
<protein>
    <submittedName>
        <fullName evidence="7">Caspase family protein</fullName>
    </submittedName>
</protein>
<dbReference type="CDD" id="cd17921">
    <property type="entry name" value="DEXHc_Ski2"/>
    <property type="match status" value="1"/>
</dbReference>